<protein>
    <submittedName>
        <fullName evidence="1">Uncharacterized protein</fullName>
    </submittedName>
</protein>
<dbReference type="EMBL" id="BGPR01000098">
    <property type="protein sequence ID" value="GBL93984.1"/>
    <property type="molecule type" value="Genomic_DNA"/>
</dbReference>
<dbReference type="Proteomes" id="UP000499080">
    <property type="component" value="Unassembled WGS sequence"/>
</dbReference>
<reference evidence="1 2" key="1">
    <citation type="journal article" date="2019" name="Sci. Rep.">
        <title>Orb-weaving spider Araneus ventricosus genome elucidates the spidroin gene catalogue.</title>
        <authorList>
            <person name="Kono N."/>
            <person name="Nakamura H."/>
            <person name="Ohtoshi R."/>
            <person name="Moran D.A.P."/>
            <person name="Shinohara A."/>
            <person name="Yoshida Y."/>
            <person name="Fujiwara M."/>
            <person name="Mori M."/>
            <person name="Tomita M."/>
            <person name="Arakawa K."/>
        </authorList>
    </citation>
    <scope>NUCLEOTIDE SEQUENCE [LARGE SCALE GENOMIC DNA]</scope>
</reference>
<evidence type="ECO:0000313" key="2">
    <source>
        <dbReference type="Proteomes" id="UP000499080"/>
    </source>
</evidence>
<keyword evidence="2" id="KW-1185">Reference proteome</keyword>
<evidence type="ECO:0000313" key="1">
    <source>
        <dbReference type="EMBL" id="GBL93984.1"/>
    </source>
</evidence>
<sequence length="137" mass="15201">MTRATPDLAFASANFLTTPLGGCLVTMYKLTCNRSIYTADIQWNRVSNLEQSGPEAETLPLDVYCITPVSYTGTEIELKHFVGEKIKMETLPHFYDILASVNYKTPYIVGSSSVVPAKHAPLRHPLYDLQIFTIGDG</sequence>
<name>A0A4Y2BS09_ARAVE</name>
<organism evidence="1 2">
    <name type="scientific">Araneus ventricosus</name>
    <name type="common">Orbweaver spider</name>
    <name type="synonym">Epeira ventricosa</name>
    <dbReference type="NCBI Taxonomy" id="182803"/>
    <lineage>
        <taxon>Eukaryota</taxon>
        <taxon>Metazoa</taxon>
        <taxon>Ecdysozoa</taxon>
        <taxon>Arthropoda</taxon>
        <taxon>Chelicerata</taxon>
        <taxon>Arachnida</taxon>
        <taxon>Araneae</taxon>
        <taxon>Araneomorphae</taxon>
        <taxon>Entelegynae</taxon>
        <taxon>Araneoidea</taxon>
        <taxon>Araneidae</taxon>
        <taxon>Araneus</taxon>
    </lineage>
</organism>
<dbReference type="AlphaFoldDB" id="A0A4Y2BS09"/>
<gene>
    <name evidence="1" type="ORF">AVEN_76705_1</name>
</gene>
<comment type="caution">
    <text evidence="1">The sequence shown here is derived from an EMBL/GenBank/DDBJ whole genome shotgun (WGS) entry which is preliminary data.</text>
</comment>
<proteinExistence type="predicted"/>
<accession>A0A4Y2BS09</accession>